<organism evidence="8 9">
    <name type="scientific">Sphingomicrobium clamense</name>
    <dbReference type="NCBI Taxonomy" id="2851013"/>
    <lineage>
        <taxon>Bacteria</taxon>
        <taxon>Pseudomonadati</taxon>
        <taxon>Pseudomonadota</taxon>
        <taxon>Alphaproteobacteria</taxon>
        <taxon>Sphingomonadales</taxon>
        <taxon>Sphingomonadaceae</taxon>
        <taxon>Sphingomicrobium</taxon>
    </lineage>
</organism>
<comment type="caution">
    <text evidence="8">The sequence shown here is derived from an EMBL/GenBank/DDBJ whole genome shotgun (WGS) entry which is preliminary data.</text>
</comment>
<evidence type="ECO:0000256" key="2">
    <source>
        <dbReference type="ARBA" id="ARBA00023012"/>
    </source>
</evidence>
<dbReference type="RefSeq" id="WP_218632112.1">
    <property type="nucleotide sequence ID" value="NZ_JAHVAH010000001.1"/>
</dbReference>
<proteinExistence type="predicted"/>
<evidence type="ECO:0000256" key="5">
    <source>
        <dbReference type="ARBA" id="ARBA00023163"/>
    </source>
</evidence>
<evidence type="ECO:0000256" key="4">
    <source>
        <dbReference type="ARBA" id="ARBA00023125"/>
    </source>
</evidence>
<dbReference type="Pfam" id="PF00072">
    <property type="entry name" value="Response_reg"/>
    <property type="match status" value="1"/>
</dbReference>
<sequence>MSEPTILLIQPNERARLAMVARLEQAGFTVLTSNTALDGLAAIQREEIDLVLSEKELPGRDGIELTRLVRENTAYEDLPVMLITGKHDRVGACAGYGVGADDVVAKPFDTDVLIAKINRRLTLAGTVTALRHDNSILDTRVIQRAIELGEVRDELRALRAGKRA</sequence>
<accession>A0ABS6V3G3</accession>
<dbReference type="InterPro" id="IPR039420">
    <property type="entry name" value="WalR-like"/>
</dbReference>
<keyword evidence="2" id="KW-0902">Two-component regulatory system</keyword>
<keyword evidence="3" id="KW-0805">Transcription regulation</keyword>
<dbReference type="InterPro" id="IPR001789">
    <property type="entry name" value="Sig_transdc_resp-reg_receiver"/>
</dbReference>
<name>A0ABS6V3G3_9SPHN</name>
<evidence type="ECO:0000259" key="7">
    <source>
        <dbReference type="PROSITE" id="PS50110"/>
    </source>
</evidence>
<keyword evidence="1" id="KW-0597">Phosphoprotein</keyword>
<dbReference type="CDD" id="cd00156">
    <property type="entry name" value="REC"/>
    <property type="match status" value="1"/>
</dbReference>
<comment type="caution">
    <text evidence="6">Lacks conserved residue(s) required for the propagation of feature annotation.</text>
</comment>
<keyword evidence="9" id="KW-1185">Reference proteome</keyword>
<dbReference type="SMART" id="SM00448">
    <property type="entry name" value="REC"/>
    <property type="match status" value="1"/>
</dbReference>
<keyword evidence="4" id="KW-0238">DNA-binding</keyword>
<dbReference type="Proteomes" id="UP000698028">
    <property type="component" value="Unassembled WGS sequence"/>
</dbReference>
<dbReference type="PANTHER" id="PTHR48111">
    <property type="entry name" value="REGULATOR OF RPOS"/>
    <property type="match status" value="1"/>
</dbReference>
<dbReference type="EMBL" id="JAHVAH010000001">
    <property type="protein sequence ID" value="MBW0144085.1"/>
    <property type="molecule type" value="Genomic_DNA"/>
</dbReference>
<dbReference type="PROSITE" id="PS50110">
    <property type="entry name" value="RESPONSE_REGULATORY"/>
    <property type="match status" value="1"/>
</dbReference>
<protein>
    <submittedName>
        <fullName evidence="8">Response regulator</fullName>
    </submittedName>
</protein>
<keyword evidence="5" id="KW-0804">Transcription</keyword>
<reference evidence="8 9" key="1">
    <citation type="submission" date="2021-07" db="EMBL/GenBank/DDBJ databases">
        <title>The draft genome sequence of Sphingomicrobium sp. B8.</title>
        <authorList>
            <person name="Mu L."/>
        </authorList>
    </citation>
    <scope>NUCLEOTIDE SEQUENCE [LARGE SCALE GENOMIC DNA]</scope>
    <source>
        <strain evidence="8 9">B8</strain>
    </source>
</reference>
<dbReference type="PANTHER" id="PTHR48111:SF1">
    <property type="entry name" value="TWO-COMPONENT RESPONSE REGULATOR ORR33"/>
    <property type="match status" value="1"/>
</dbReference>
<evidence type="ECO:0000313" key="8">
    <source>
        <dbReference type="EMBL" id="MBW0144085.1"/>
    </source>
</evidence>
<evidence type="ECO:0000256" key="3">
    <source>
        <dbReference type="ARBA" id="ARBA00023015"/>
    </source>
</evidence>
<feature type="domain" description="Response regulatory" evidence="7">
    <location>
        <begin position="5"/>
        <end position="121"/>
    </location>
</feature>
<evidence type="ECO:0000256" key="1">
    <source>
        <dbReference type="ARBA" id="ARBA00022553"/>
    </source>
</evidence>
<gene>
    <name evidence="8" type="ORF">KTQ36_02085</name>
</gene>
<evidence type="ECO:0000313" key="9">
    <source>
        <dbReference type="Proteomes" id="UP000698028"/>
    </source>
</evidence>
<evidence type="ECO:0000256" key="6">
    <source>
        <dbReference type="PROSITE-ProRule" id="PRU00169"/>
    </source>
</evidence>